<evidence type="ECO:0000256" key="5">
    <source>
        <dbReference type="ARBA" id="ARBA00022840"/>
    </source>
</evidence>
<reference evidence="9 10" key="1">
    <citation type="submission" date="2019-09" db="EMBL/GenBank/DDBJ databases">
        <authorList>
            <person name="Khan S.A."/>
            <person name="Jeon C.O."/>
            <person name="Chun B.H."/>
            <person name="Jeong S.E."/>
        </authorList>
    </citation>
    <scope>NUCLEOTIDE SEQUENCE [LARGE SCALE GENOMIC DNA]</scope>
    <source>
        <strain evidence="9 10">KCTC 42508</strain>
    </source>
</reference>
<proteinExistence type="inferred from homology"/>
<dbReference type="AlphaFoldDB" id="A0A5B2TZI8"/>
<gene>
    <name evidence="9" type="ORF">F0361_09615</name>
</gene>
<dbReference type="SUPFAM" id="SSF103473">
    <property type="entry name" value="MFS general substrate transporter"/>
    <property type="match status" value="1"/>
</dbReference>
<comment type="subcellular location">
    <subcellularLocation>
        <location evidence="1 8">Membrane</location>
        <topology evidence="1 8">Multi-pass membrane protein</topology>
    </subcellularLocation>
</comment>
<feature type="transmembrane region" description="Helical" evidence="8">
    <location>
        <begin position="111"/>
        <end position="135"/>
    </location>
</feature>
<dbReference type="PANTHER" id="PTHR43596:SF1">
    <property type="entry name" value="ADP,ATP CARRIER PROTEIN"/>
    <property type="match status" value="1"/>
</dbReference>
<keyword evidence="6 8" id="KW-1133">Transmembrane helix</keyword>
<keyword evidence="7 8" id="KW-0472">Membrane</keyword>
<feature type="transmembrane region" description="Helical" evidence="8">
    <location>
        <begin position="147"/>
        <end position="166"/>
    </location>
</feature>
<dbReference type="RefSeq" id="WP_154918290.1">
    <property type="nucleotide sequence ID" value="NZ_VUOE01000001.1"/>
</dbReference>
<keyword evidence="3 8" id="KW-0812">Transmembrane</keyword>
<comment type="similarity">
    <text evidence="8">Belongs to the ADP/ATP translocase tlc family.</text>
</comment>
<dbReference type="InterPro" id="IPR011989">
    <property type="entry name" value="ARM-like"/>
</dbReference>
<organism evidence="9 10">
    <name type="scientific">Maribacter flavus</name>
    <dbReference type="NCBI Taxonomy" id="1658664"/>
    <lineage>
        <taxon>Bacteria</taxon>
        <taxon>Pseudomonadati</taxon>
        <taxon>Bacteroidota</taxon>
        <taxon>Flavobacteriia</taxon>
        <taxon>Flavobacteriales</taxon>
        <taxon>Flavobacteriaceae</taxon>
        <taxon>Maribacter</taxon>
    </lineage>
</organism>
<protein>
    <recommendedName>
        <fullName evidence="8">ADP,ATP carrier protein</fullName>
    </recommendedName>
</protein>
<dbReference type="SUPFAM" id="SSF48371">
    <property type="entry name" value="ARM repeat"/>
    <property type="match status" value="1"/>
</dbReference>
<feature type="transmembrane region" description="Helical" evidence="8">
    <location>
        <begin position="294"/>
        <end position="318"/>
    </location>
</feature>
<feature type="transmembrane region" description="Helical" evidence="8">
    <location>
        <begin position="53"/>
        <end position="72"/>
    </location>
</feature>
<keyword evidence="4 8" id="KW-0547">Nucleotide-binding</keyword>
<evidence type="ECO:0000313" key="10">
    <source>
        <dbReference type="Proteomes" id="UP000323188"/>
    </source>
</evidence>
<comment type="caution">
    <text evidence="9">The sequence shown here is derived from an EMBL/GenBank/DDBJ whole genome shotgun (WGS) entry which is preliminary data.</text>
</comment>
<dbReference type="Gene3D" id="1.25.10.10">
    <property type="entry name" value="Leucine-rich Repeat Variant"/>
    <property type="match status" value="2"/>
</dbReference>
<evidence type="ECO:0000256" key="3">
    <source>
        <dbReference type="ARBA" id="ARBA00022692"/>
    </source>
</evidence>
<dbReference type="CDD" id="cd06174">
    <property type="entry name" value="MFS"/>
    <property type="match status" value="1"/>
</dbReference>
<dbReference type="InterPro" id="IPR004667">
    <property type="entry name" value="ADP_ATP_car_bac_type"/>
</dbReference>
<feature type="transmembrane region" description="Helical" evidence="8">
    <location>
        <begin position="388"/>
        <end position="408"/>
    </location>
</feature>
<evidence type="ECO:0000256" key="2">
    <source>
        <dbReference type="ARBA" id="ARBA00022448"/>
    </source>
</evidence>
<evidence type="ECO:0000256" key="8">
    <source>
        <dbReference type="RuleBase" id="RU363121"/>
    </source>
</evidence>
<name>A0A5B2TZI8_9FLAO</name>
<evidence type="ECO:0000256" key="6">
    <source>
        <dbReference type="ARBA" id="ARBA00022989"/>
    </source>
</evidence>
<dbReference type="Gene3D" id="1.20.1250.20">
    <property type="entry name" value="MFS general substrate transporter like domains"/>
    <property type="match status" value="1"/>
</dbReference>
<evidence type="ECO:0000256" key="1">
    <source>
        <dbReference type="ARBA" id="ARBA00004141"/>
    </source>
</evidence>
<evidence type="ECO:0000256" key="7">
    <source>
        <dbReference type="ARBA" id="ARBA00023136"/>
    </source>
</evidence>
<dbReference type="GO" id="GO:0005471">
    <property type="term" value="F:ATP:ADP antiporter activity"/>
    <property type="evidence" value="ECO:0007669"/>
    <property type="project" value="InterPro"/>
</dbReference>
<feature type="transmembrane region" description="Helical" evidence="8">
    <location>
        <begin position="84"/>
        <end position="105"/>
    </location>
</feature>
<dbReference type="Proteomes" id="UP000323188">
    <property type="component" value="Unassembled WGS sequence"/>
</dbReference>
<evidence type="ECO:0000313" key="9">
    <source>
        <dbReference type="EMBL" id="KAA2219824.1"/>
    </source>
</evidence>
<feature type="transmembrane region" description="Helical" evidence="8">
    <location>
        <begin position="172"/>
        <end position="193"/>
    </location>
</feature>
<feature type="transmembrane region" description="Helical" evidence="8">
    <location>
        <begin position="361"/>
        <end position="382"/>
    </location>
</feature>
<feature type="transmembrane region" description="Helical" evidence="8">
    <location>
        <begin position="229"/>
        <end position="247"/>
    </location>
</feature>
<keyword evidence="2 8" id="KW-0813">Transport</keyword>
<dbReference type="InterPro" id="IPR036259">
    <property type="entry name" value="MFS_trans_sf"/>
</dbReference>
<sequence>MVQKFISDFFDIRRGELRISIFMFCYIFIVVAVLLVLKPTVSALFLSELGPEQLPFGYLLVAIGAILSSFWYSQLLSKFRLKTIIRYTLVFSSLVLISAGIFVFLDILKGWMLYIVYTWVAIYGVLAASQFWVLANLVFNVRDAKRLFGFIGSGAIMGGLFGGYLTSLLAPWFGNGTMMLLAAFLLLLLLPLLQRIWSFRVTKLNEFKKSKTYPTISEKPFQLVKKEPHLRNLAMLVGISVLVAKLVDYLFSDYAADAISDPDELSSFFGFWFSTFNLVSLALQLFLTQRIVGVWGVGFSLLLLPLGILLGSIFFLFLPELSAVVVIKAMDGALKQSINKSAFELLALPLPFEIKNRTKSFIDVVIDSLATGIAGILLVFLIKGFEWQSYQVTWLVIALVLLWAYFIFRVRKTYYETFRANLRGQTNEELAAPVVKQVSVLKGMRKVFSEGNENQILFMLDKLMEINDKRFAPDVRNLLDHPSNKVKTSAIKNLYYLDSVSMPWNMNELLSIGDEDLNLAAMDFLLLHSRNEPEAIFSYYLDHKDKNIAGAALFSLARESINNQRMRNRYHLEKRIQKAVEESDKNLSPYLIKTIGIAGLTKFHSLLTQILNGHNVDLQMEAIEAMGLSMESSFVPHLVELLPKKIYRGPVIASLRNYGLGVMPVLVWMVKEQKVSLEARRFIPRVIETFGNQESIQYLFQLFNDVDLSVRLESIRSLSNLRSSHPEIKFNRFEVASKIYEECKLFHQTLNAMHTQIIISYRNRKRPRQEVQQKERDARTSLLELLERRLDAGLERIFKLLGLKYAQEDILLAFERLTSNEEELRSTAIDFLDNLLTGSLKQQLFPIIEEVMRDFSSEESIQRIKPKIPSEKECFKLLLNMPDLKVKLAVLYLIGKQGDKKYLPILEPLSKQDDLKIRTFALNAISEINAEN</sequence>
<feature type="transmembrane region" description="Helical" evidence="8">
    <location>
        <begin position="267"/>
        <end position="287"/>
    </location>
</feature>
<dbReference type="GO" id="GO:0005524">
    <property type="term" value="F:ATP binding"/>
    <property type="evidence" value="ECO:0007669"/>
    <property type="project" value="UniProtKB-KW"/>
</dbReference>
<dbReference type="PANTHER" id="PTHR43596">
    <property type="entry name" value="ADP,ATP CARRIER PROTEIN"/>
    <property type="match status" value="1"/>
</dbReference>
<accession>A0A5B2TZI8</accession>
<dbReference type="InterPro" id="IPR016024">
    <property type="entry name" value="ARM-type_fold"/>
</dbReference>
<evidence type="ECO:0000256" key="4">
    <source>
        <dbReference type="ARBA" id="ARBA00022741"/>
    </source>
</evidence>
<dbReference type="EMBL" id="VUOE01000001">
    <property type="protein sequence ID" value="KAA2219824.1"/>
    <property type="molecule type" value="Genomic_DNA"/>
</dbReference>
<keyword evidence="5 8" id="KW-0067">ATP-binding</keyword>
<feature type="transmembrane region" description="Helical" evidence="8">
    <location>
        <begin position="21"/>
        <end position="41"/>
    </location>
</feature>
<dbReference type="Pfam" id="PF03219">
    <property type="entry name" value="TLC"/>
    <property type="match status" value="1"/>
</dbReference>
<dbReference type="GO" id="GO:0016020">
    <property type="term" value="C:membrane"/>
    <property type="evidence" value="ECO:0007669"/>
    <property type="project" value="UniProtKB-SubCell"/>
</dbReference>